<dbReference type="SUPFAM" id="SSF56281">
    <property type="entry name" value="Metallo-hydrolase/oxidoreductase"/>
    <property type="match status" value="1"/>
</dbReference>
<evidence type="ECO:0000313" key="15">
    <source>
        <dbReference type="EMBL" id="KAK7196265.1"/>
    </source>
</evidence>
<dbReference type="GO" id="GO:0035312">
    <property type="term" value="F:5'-3' DNA exonuclease activity"/>
    <property type="evidence" value="ECO:0007669"/>
    <property type="project" value="TreeGrafter"/>
</dbReference>
<dbReference type="GO" id="GO:0003684">
    <property type="term" value="F:damaged DNA binding"/>
    <property type="evidence" value="ECO:0007669"/>
    <property type="project" value="TreeGrafter"/>
</dbReference>
<organism evidence="15 16">
    <name type="scientific">Novymonas esmeraldas</name>
    <dbReference type="NCBI Taxonomy" id="1808958"/>
    <lineage>
        <taxon>Eukaryota</taxon>
        <taxon>Discoba</taxon>
        <taxon>Euglenozoa</taxon>
        <taxon>Kinetoplastea</taxon>
        <taxon>Metakinetoplastina</taxon>
        <taxon>Trypanosomatida</taxon>
        <taxon>Trypanosomatidae</taxon>
        <taxon>Novymonas</taxon>
    </lineage>
</organism>
<dbReference type="GO" id="GO:0006303">
    <property type="term" value="P:double-strand break repair via nonhomologous end joining"/>
    <property type="evidence" value="ECO:0007669"/>
    <property type="project" value="TreeGrafter"/>
</dbReference>
<keyword evidence="4" id="KW-0255">Endonuclease</keyword>
<dbReference type="Gene3D" id="3.40.50.12650">
    <property type="match status" value="1"/>
</dbReference>
<accession>A0AAW0ETA3</accession>
<keyword evidence="9" id="KW-0234">DNA repair</keyword>
<gene>
    <name evidence="15" type="ORF">NESM_000562200</name>
</gene>
<dbReference type="EMBL" id="JAECZO010000072">
    <property type="protein sequence ID" value="KAK7196265.1"/>
    <property type="molecule type" value="Genomic_DNA"/>
</dbReference>
<dbReference type="Gene3D" id="3.60.15.10">
    <property type="entry name" value="Ribonuclease Z/Hydroxyacylglutathione hydrolase-like"/>
    <property type="match status" value="1"/>
</dbReference>
<evidence type="ECO:0000256" key="10">
    <source>
        <dbReference type="ARBA" id="ARBA00023242"/>
    </source>
</evidence>
<evidence type="ECO:0000256" key="7">
    <source>
        <dbReference type="ARBA" id="ARBA00022839"/>
    </source>
</evidence>
<evidence type="ECO:0000256" key="3">
    <source>
        <dbReference type="ARBA" id="ARBA00022722"/>
    </source>
</evidence>
<evidence type="ECO:0000259" key="14">
    <source>
        <dbReference type="Pfam" id="PF07522"/>
    </source>
</evidence>
<dbReference type="InterPro" id="IPR011084">
    <property type="entry name" value="DRMBL"/>
</dbReference>
<keyword evidence="8" id="KW-0233">DNA recombination</keyword>
<keyword evidence="5" id="KW-0227">DNA damage</keyword>
<keyword evidence="7" id="KW-0269">Exonuclease</keyword>
<dbReference type="GO" id="GO:0036297">
    <property type="term" value="P:interstrand cross-link repair"/>
    <property type="evidence" value="ECO:0007669"/>
    <property type="project" value="TreeGrafter"/>
</dbReference>
<evidence type="ECO:0000256" key="8">
    <source>
        <dbReference type="ARBA" id="ARBA00023172"/>
    </source>
</evidence>
<evidence type="ECO:0000256" key="4">
    <source>
        <dbReference type="ARBA" id="ARBA00022759"/>
    </source>
</evidence>
<name>A0AAW0ETA3_9TRYP</name>
<dbReference type="GO" id="GO:0005634">
    <property type="term" value="C:nucleus"/>
    <property type="evidence" value="ECO:0007669"/>
    <property type="project" value="UniProtKB-SubCell"/>
</dbReference>
<dbReference type="PANTHER" id="PTHR23240">
    <property type="entry name" value="DNA CROSS-LINK REPAIR PROTEIN PSO2/SNM1-RELATED"/>
    <property type="match status" value="1"/>
</dbReference>
<keyword evidence="10" id="KW-0539">Nucleus</keyword>
<evidence type="ECO:0000256" key="5">
    <source>
        <dbReference type="ARBA" id="ARBA00022763"/>
    </source>
</evidence>
<dbReference type="PANTHER" id="PTHR23240:SF8">
    <property type="entry name" value="PROTEIN ARTEMIS"/>
    <property type="match status" value="1"/>
</dbReference>
<dbReference type="InterPro" id="IPR036866">
    <property type="entry name" value="RibonucZ/Hydroxyglut_hydro"/>
</dbReference>
<comment type="caution">
    <text evidence="15">The sequence shown here is derived from an EMBL/GenBank/DDBJ whole genome shotgun (WGS) entry which is preliminary data.</text>
</comment>
<dbReference type="AlphaFoldDB" id="A0AAW0ETA3"/>
<keyword evidence="6" id="KW-0378">Hydrolase</keyword>
<feature type="domain" description="DNA repair metallo-beta-lactamase" evidence="14">
    <location>
        <begin position="490"/>
        <end position="561"/>
    </location>
</feature>
<evidence type="ECO:0000313" key="16">
    <source>
        <dbReference type="Proteomes" id="UP001430356"/>
    </source>
</evidence>
<dbReference type="Proteomes" id="UP001430356">
    <property type="component" value="Unassembled WGS sequence"/>
</dbReference>
<keyword evidence="3" id="KW-0540">Nuclease</keyword>
<evidence type="ECO:0000256" key="11">
    <source>
        <dbReference type="ARBA" id="ARBA00039759"/>
    </source>
</evidence>
<keyword evidence="16" id="KW-1185">Reference proteome</keyword>
<reference evidence="15 16" key="1">
    <citation type="journal article" date="2021" name="MBio">
        <title>A New Model Trypanosomatid, Novymonas esmeraldas: Genomic Perception of Its 'Candidatus Pandoraea novymonadis' Endosymbiont.</title>
        <authorList>
            <person name="Zakharova A."/>
            <person name="Saura A."/>
            <person name="Butenko A."/>
            <person name="Podesvova L."/>
            <person name="Warmusova S."/>
            <person name="Kostygov A.Y."/>
            <person name="Nenarokova A."/>
            <person name="Lukes J."/>
            <person name="Opperdoes F.R."/>
            <person name="Yurchenko V."/>
        </authorList>
    </citation>
    <scope>NUCLEOTIDE SEQUENCE [LARGE SCALE GENOMIC DNA]</scope>
    <source>
        <strain evidence="15 16">E262AT.01</strain>
    </source>
</reference>
<evidence type="ECO:0000256" key="13">
    <source>
        <dbReference type="SAM" id="MobiDB-lite"/>
    </source>
</evidence>
<evidence type="ECO:0000256" key="1">
    <source>
        <dbReference type="ARBA" id="ARBA00004123"/>
    </source>
</evidence>
<evidence type="ECO:0000256" key="12">
    <source>
        <dbReference type="ARBA" id="ARBA00042677"/>
    </source>
</evidence>
<evidence type="ECO:0000256" key="9">
    <source>
        <dbReference type="ARBA" id="ARBA00023204"/>
    </source>
</evidence>
<dbReference type="GO" id="GO:0006310">
    <property type="term" value="P:DNA recombination"/>
    <property type="evidence" value="ECO:0007669"/>
    <property type="project" value="UniProtKB-KW"/>
</dbReference>
<dbReference type="Pfam" id="PF07522">
    <property type="entry name" value="DRMBL"/>
    <property type="match status" value="1"/>
</dbReference>
<comment type="subcellular location">
    <subcellularLocation>
        <location evidence="1">Nucleus</location>
    </subcellularLocation>
</comment>
<dbReference type="GO" id="GO:0004519">
    <property type="term" value="F:endonuclease activity"/>
    <property type="evidence" value="ECO:0007669"/>
    <property type="project" value="UniProtKB-KW"/>
</dbReference>
<proteinExistence type="inferred from homology"/>
<sequence>MDVAARSQATTARGDGALREYLKSREVHRGARGVILVDAFRFVQHGAAVAAPRTLYFLSHFHSDHYTGITNRWHSDTIYCSRPTAALTQSQLGVAASCLFPMDLGRTYIFSLSTGACLECVAETPHHPRVQALLTAPVCAAQRREHDIVAVRLIPANHCPGAVMLLFSSPAFGTVLHTGDFRFNGSREAWQQSLLSPASRRAYVAPLTQPRRRAGQLDSAGVPTVPDYEQFIADDAALQEVARGQLLDVLYLDNTFCAPAYRFPSQWDVTQTVIEALRSLFRRGAAAAPPAHSASPQRRQVRCAVLIGSYTIGKERVALALRDAFPPAQLPTVPHDGEPHRGGGGESPQPSPWRVHVSPSRHAMLSSIGFFADCFAALEAVDDGAVAGAACKPEGGTTTGSTRRTARVDDVAVLLPEQLPHHGASQNGRCDSGAGAHAVASADGGADHLPAAATAVDVEHLLSVVLVSMANVGYRAVAALATGATPDVVDVEDGMALDLHRYDRVLVVEPTGWCKRCTSRDVSDKYTILRVPYSEHCGFHELLQFVKLVNPTRIVPTVSEESFAQHEALFVEQASRLRSRVSNVQPITRFFSVTPVSKAAAAEMVHRDSSTGTVGPLHQAAPLSESSAFPKNCTVPDDTDGSVSGVKSSTAATACAPVAEERKRAHAEGSAAAVAQRLQPARATAPAAAVTTVASNATRTLERFFQKAKLEPATSATADTACNDDDEECQVVRIVQTVVEISDDD</sequence>
<protein>
    <recommendedName>
        <fullName evidence="11">Protein artemis</fullName>
    </recommendedName>
    <alternativeName>
        <fullName evidence="12">DNA cross-link repair 1C protein</fullName>
    </alternativeName>
</protein>
<evidence type="ECO:0000256" key="2">
    <source>
        <dbReference type="ARBA" id="ARBA00010304"/>
    </source>
</evidence>
<evidence type="ECO:0000256" key="6">
    <source>
        <dbReference type="ARBA" id="ARBA00022801"/>
    </source>
</evidence>
<comment type="similarity">
    <text evidence="2">Belongs to the DNA repair metallo-beta-lactamase (DRMBL) family.</text>
</comment>
<feature type="region of interest" description="Disordered" evidence="13">
    <location>
        <begin position="328"/>
        <end position="356"/>
    </location>
</feature>